<dbReference type="Gene3D" id="1.10.150.730">
    <property type="match status" value="1"/>
</dbReference>
<evidence type="ECO:0000313" key="6">
    <source>
        <dbReference type="Proteomes" id="UP000036771"/>
    </source>
</evidence>
<dbReference type="SFLD" id="SFLDS00003">
    <property type="entry name" value="Haloacid_Dehalogenase"/>
    <property type="match status" value="1"/>
</dbReference>
<evidence type="ECO:0000256" key="4">
    <source>
        <dbReference type="ARBA" id="ARBA00013078"/>
    </source>
</evidence>
<gene>
    <name evidence="5" type="primary">gph</name>
    <name evidence="5" type="ORF">Cva_01606</name>
</gene>
<proteinExistence type="inferred from homology"/>
<dbReference type="GO" id="GO:0006281">
    <property type="term" value="P:DNA repair"/>
    <property type="evidence" value="ECO:0007669"/>
    <property type="project" value="TreeGrafter"/>
</dbReference>
<dbReference type="InterPro" id="IPR041492">
    <property type="entry name" value="HAD_2"/>
</dbReference>
<dbReference type="InterPro" id="IPR036412">
    <property type="entry name" value="HAD-like_sf"/>
</dbReference>
<name>A0A0K8MEJ1_9PROT</name>
<comment type="similarity">
    <text evidence="3">Belongs to the HAD-like hydrolase superfamily. CbbY/CbbZ/Gph/YieH family.</text>
</comment>
<dbReference type="STRING" id="1629334.Cva_01606"/>
<dbReference type="PANTHER" id="PTHR43434">
    <property type="entry name" value="PHOSPHOGLYCOLATE PHOSPHATASE"/>
    <property type="match status" value="1"/>
</dbReference>
<comment type="caution">
    <text evidence="5">The sequence shown here is derived from an EMBL/GenBank/DDBJ whole genome shotgun (WGS) entry which is preliminary data.</text>
</comment>
<dbReference type="SUPFAM" id="SSF56784">
    <property type="entry name" value="HAD-like"/>
    <property type="match status" value="1"/>
</dbReference>
<dbReference type="Gene3D" id="3.40.50.1000">
    <property type="entry name" value="HAD superfamily/HAD-like"/>
    <property type="match status" value="1"/>
</dbReference>
<accession>A0A0K8MEJ1</accession>
<evidence type="ECO:0000256" key="2">
    <source>
        <dbReference type="ARBA" id="ARBA00004818"/>
    </source>
</evidence>
<dbReference type="EMBL" id="BBVC01000103">
    <property type="protein sequence ID" value="GAO98936.1"/>
    <property type="molecule type" value="Genomic_DNA"/>
</dbReference>
<dbReference type="GO" id="GO:0008967">
    <property type="term" value="F:phosphoglycolate phosphatase activity"/>
    <property type="evidence" value="ECO:0007669"/>
    <property type="project" value="UniProtKB-EC"/>
</dbReference>
<comment type="catalytic activity">
    <reaction evidence="1">
        <text>2-phosphoglycolate + H2O = glycolate + phosphate</text>
        <dbReference type="Rhea" id="RHEA:14369"/>
        <dbReference type="ChEBI" id="CHEBI:15377"/>
        <dbReference type="ChEBI" id="CHEBI:29805"/>
        <dbReference type="ChEBI" id="CHEBI:43474"/>
        <dbReference type="ChEBI" id="CHEBI:58033"/>
        <dbReference type="EC" id="3.1.3.18"/>
    </reaction>
</comment>
<dbReference type="Pfam" id="PF13419">
    <property type="entry name" value="HAD_2"/>
    <property type="match status" value="1"/>
</dbReference>
<reference evidence="5 6" key="1">
    <citation type="submission" date="2015-03" db="EMBL/GenBank/DDBJ databases">
        <title>Caedibacter varicaedens, whole genome shotgun sequence.</title>
        <authorList>
            <person name="Suzuki H."/>
            <person name="Dapper A.L."/>
            <person name="Gibson A.K."/>
            <person name="Jackson C."/>
            <person name="Lee H."/>
            <person name="Pejaver V.R."/>
            <person name="Doak T."/>
            <person name="Lynch M."/>
        </authorList>
    </citation>
    <scope>NUCLEOTIDE SEQUENCE [LARGE SCALE GENOMIC DNA]</scope>
</reference>
<dbReference type="GO" id="GO:0005829">
    <property type="term" value="C:cytosol"/>
    <property type="evidence" value="ECO:0007669"/>
    <property type="project" value="TreeGrafter"/>
</dbReference>
<organism evidence="5 6">
    <name type="scientific">Caedimonas varicaedens</name>
    <dbReference type="NCBI Taxonomy" id="1629334"/>
    <lineage>
        <taxon>Bacteria</taxon>
        <taxon>Pseudomonadati</taxon>
        <taxon>Pseudomonadota</taxon>
        <taxon>Alphaproteobacteria</taxon>
        <taxon>Holosporales</taxon>
        <taxon>Caedimonadaceae</taxon>
        <taxon>Caedimonas</taxon>
    </lineage>
</organism>
<comment type="pathway">
    <text evidence="2">Organic acid metabolism; glycolate biosynthesis; glycolate from 2-phosphoglycolate: step 1/1.</text>
</comment>
<evidence type="ECO:0000313" key="5">
    <source>
        <dbReference type="EMBL" id="GAO98936.1"/>
    </source>
</evidence>
<dbReference type="Proteomes" id="UP000036771">
    <property type="component" value="Unassembled WGS sequence"/>
</dbReference>
<dbReference type="InterPro" id="IPR050155">
    <property type="entry name" value="HAD-like_hydrolase_sf"/>
</dbReference>
<evidence type="ECO:0000256" key="3">
    <source>
        <dbReference type="ARBA" id="ARBA00006171"/>
    </source>
</evidence>
<dbReference type="PANTHER" id="PTHR43434:SF1">
    <property type="entry name" value="PHOSPHOGLYCOLATE PHOSPHATASE"/>
    <property type="match status" value="1"/>
</dbReference>
<protein>
    <recommendedName>
        <fullName evidence="4">phosphoglycolate phosphatase</fullName>
        <ecNumber evidence="4">3.1.3.18</ecNumber>
    </recommendedName>
</protein>
<dbReference type="OrthoDB" id="9782449at2"/>
<sequence length="225" mass="25780">MEKAHLSNRQEEGLPKAILFDWDNTLVDSWRTTYYVFNKILDYYGRPLLTERQFFKRPQISVKDSFPHTFGDNWREVQRIYYKLYEEVHLKFLLPLPGARDLLAHLKRNNVYMALVSNKNGNFLRKEVEFLNWKDYFGAIVGSSDAESDKPSSLPVKLALGSIEGISSKDVLFVGDSMIDIQCARNSGCTPVIVGGLRPIEDQSQDLKKFPDCSAFGKYLGLAQK</sequence>
<evidence type="ECO:0000256" key="1">
    <source>
        <dbReference type="ARBA" id="ARBA00000830"/>
    </source>
</evidence>
<dbReference type="InterPro" id="IPR006439">
    <property type="entry name" value="HAD-SF_hydro_IA"/>
</dbReference>
<keyword evidence="6" id="KW-1185">Reference proteome</keyword>
<dbReference type="InterPro" id="IPR023214">
    <property type="entry name" value="HAD_sf"/>
</dbReference>
<dbReference type="NCBIfam" id="TIGR01549">
    <property type="entry name" value="HAD-SF-IA-v1"/>
    <property type="match status" value="1"/>
</dbReference>
<dbReference type="AlphaFoldDB" id="A0A0K8MEJ1"/>
<dbReference type="EC" id="3.1.3.18" evidence="4"/>
<dbReference type="SFLD" id="SFLDG01129">
    <property type="entry name" value="C1.5:_HAD__Beta-PGM__Phosphata"/>
    <property type="match status" value="1"/>
</dbReference>